<reference evidence="2 3" key="1">
    <citation type="submission" date="2019-03" db="EMBL/GenBank/DDBJ databases">
        <title>Bradyrhizobium diversity isolated from nodules of Chamaecrista fasciculata.</title>
        <authorList>
            <person name="Klepa M.S."/>
            <person name="Urquiaga M.O."/>
            <person name="Hungria M."/>
            <person name="Delamuta J.R."/>
        </authorList>
    </citation>
    <scope>NUCLEOTIDE SEQUENCE [LARGE SCALE GENOMIC DNA]</scope>
    <source>
        <strain evidence="2 3">CNPSo 3448</strain>
    </source>
</reference>
<protein>
    <submittedName>
        <fullName evidence="2">DUF3551 domain-containing protein</fullName>
    </submittedName>
</protein>
<keyword evidence="1" id="KW-0732">Signal</keyword>
<feature type="chain" id="PRO_5021449760" evidence="1">
    <location>
        <begin position="23"/>
        <end position="91"/>
    </location>
</feature>
<accession>A0A4Y9LUZ8</accession>
<comment type="caution">
    <text evidence="2">The sequence shown here is derived from an EMBL/GenBank/DDBJ whole genome shotgun (WGS) entry which is preliminary data.</text>
</comment>
<name>A0A4Y9LUZ8_9BRAD</name>
<dbReference type="AlphaFoldDB" id="A0A4Y9LUZ8"/>
<keyword evidence="3" id="KW-1185">Reference proteome</keyword>
<dbReference type="RefSeq" id="WP_135175494.1">
    <property type="nucleotide sequence ID" value="NZ_JBIYER010000001.1"/>
</dbReference>
<gene>
    <name evidence="2" type="ORF">E4K65_19150</name>
</gene>
<feature type="signal peptide" evidence="1">
    <location>
        <begin position="1"/>
        <end position="22"/>
    </location>
</feature>
<sequence length="91" mass="9823">MRLPILTLTAIFTLLGVADASAQRYDPAYPVCMHRYTGGGPGGGGSDYYDCTFTSLQQCRATASGLAATCDVNPYYAFNGPPPRRPHKKVY</sequence>
<dbReference type="Pfam" id="PF12071">
    <property type="entry name" value="DUF3551"/>
    <property type="match status" value="1"/>
</dbReference>
<proteinExistence type="predicted"/>
<dbReference type="Proteomes" id="UP000297966">
    <property type="component" value="Unassembled WGS sequence"/>
</dbReference>
<organism evidence="2 3">
    <name type="scientific">Bradyrhizobium niftali</name>
    <dbReference type="NCBI Taxonomy" id="2560055"/>
    <lineage>
        <taxon>Bacteria</taxon>
        <taxon>Pseudomonadati</taxon>
        <taxon>Pseudomonadota</taxon>
        <taxon>Alphaproteobacteria</taxon>
        <taxon>Hyphomicrobiales</taxon>
        <taxon>Nitrobacteraceae</taxon>
        <taxon>Bradyrhizobium</taxon>
    </lineage>
</organism>
<evidence type="ECO:0000256" key="1">
    <source>
        <dbReference type="SAM" id="SignalP"/>
    </source>
</evidence>
<dbReference type="OrthoDB" id="8229016at2"/>
<evidence type="ECO:0000313" key="2">
    <source>
        <dbReference type="EMBL" id="TFV46687.1"/>
    </source>
</evidence>
<dbReference type="EMBL" id="SPQT01000010">
    <property type="protein sequence ID" value="TFV46687.1"/>
    <property type="molecule type" value="Genomic_DNA"/>
</dbReference>
<evidence type="ECO:0000313" key="3">
    <source>
        <dbReference type="Proteomes" id="UP000297966"/>
    </source>
</evidence>
<dbReference type="InterPro" id="IPR021937">
    <property type="entry name" value="DUF3551"/>
</dbReference>